<evidence type="ECO:0000313" key="6">
    <source>
        <dbReference type="Proteomes" id="UP000007151"/>
    </source>
</evidence>
<keyword evidence="3" id="KW-1133">Transmembrane helix</keyword>
<keyword evidence="6" id="KW-1185">Reference proteome</keyword>
<keyword evidence="2" id="KW-0812">Transmembrane</keyword>
<evidence type="ECO:0000256" key="1">
    <source>
        <dbReference type="ARBA" id="ARBA00004141"/>
    </source>
</evidence>
<dbReference type="eggNOG" id="KOG2533">
    <property type="taxonomic scope" value="Eukaryota"/>
</dbReference>
<dbReference type="AlphaFoldDB" id="A0A212EVW5"/>
<reference evidence="5 6" key="1">
    <citation type="journal article" date="2011" name="Cell">
        <title>The monarch butterfly genome yields insights into long-distance migration.</title>
        <authorList>
            <person name="Zhan S."/>
            <person name="Merlin C."/>
            <person name="Boore J.L."/>
            <person name="Reppert S.M."/>
        </authorList>
    </citation>
    <scope>NUCLEOTIDE SEQUENCE [LARGE SCALE GENOMIC DNA]</scope>
    <source>
        <strain evidence="5">F-2</strain>
    </source>
</reference>
<dbReference type="GO" id="GO:0016020">
    <property type="term" value="C:membrane"/>
    <property type="evidence" value="ECO:0007669"/>
    <property type="project" value="UniProtKB-SubCell"/>
</dbReference>
<accession>A0A212EVW5</accession>
<dbReference type="EMBL" id="AGBW02012126">
    <property type="protein sequence ID" value="OWR45597.1"/>
    <property type="molecule type" value="Genomic_DNA"/>
</dbReference>
<dbReference type="STRING" id="278856.A0A212EVW5"/>
<keyword evidence="4" id="KW-0472">Membrane</keyword>
<proteinExistence type="predicted"/>
<dbReference type="KEGG" id="dpl:KGM_200451A"/>
<evidence type="ECO:0000256" key="2">
    <source>
        <dbReference type="ARBA" id="ARBA00022692"/>
    </source>
</evidence>
<dbReference type="InParanoid" id="A0A212EVW5"/>
<evidence type="ECO:0000313" key="5">
    <source>
        <dbReference type="EMBL" id="OWR45597.1"/>
    </source>
</evidence>
<comment type="subcellular location">
    <subcellularLocation>
        <location evidence="1">Membrane</location>
        <topology evidence="1">Multi-pass membrane protein</topology>
    </subcellularLocation>
</comment>
<sequence>MNGVSRDAPVGIQCLQKFSSWMCPRLQINRLRWYQASVLVLTYFTYMTYHLTRKPISVVKSILHQNCSGLTPPPDIRPGDDQWCNWAPFSKYQASVLVLTYFTYMTYHLTRKPISVVKSILHQNCSGLTPPPDIRPGDDQWCNWAPFNTHDANTLLGTLDSAFLFCYAGAMFIS</sequence>
<organism evidence="5 6">
    <name type="scientific">Danaus plexippus plexippus</name>
    <dbReference type="NCBI Taxonomy" id="278856"/>
    <lineage>
        <taxon>Eukaryota</taxon>
        <taxon>Metazoa</taxon>
        <taxon>Ecdysozoa</taxon>
        <taxon>Arthropoda</taxon>
        <taxon>Hexapoda</taxon>
        <taxon>Insecta</taxon>
        <taxon>Pterygota</taxon>
        <taxon>Neoptera</taxon>
        <taxon>Endopterygota</taxon>
        <taxon>Lepidoptera</taxon>
        <taxon>Glossata</taxon>
        <taxon>Ditrysia</taxon>
        <taxon>Papilionoidea</taxon>
        <taxon>Nymphalidae</taxon>
        <taxon>Danainae</taxon>
        <taxon>Danaini</taxon>
        <taxon>Danaina</taxon>
        <taxon>Danaus</taxon>
        <taxon>Danaus</taxon>
    </lineage>
</organism>
<name>A0A212EVW5_DANPL</name>
<dbReference type="PANTHER" id="PTHR43184:SF12">
    <property type="entry name" value="SUGAR PHOSPHATE EXCHANGER 3"/>
    <property type="match status" value="1"/>
</dbReference>
<evidence type="ECO:0000256" key="4">
    <source>
        <dbReference type="ARBA" id="ARBA00023136"/>
    </source>
</evidence>
<gene>
    <name evidence="5" type="ORF">KGM_200451A</name>
</gene>
<protein>
    <submittedName>
        <fullName evidence="5">Uncharacterized protein</fullName>
    </submittedName>
</protein>
<evidence type="ECO:0000256" key="3">
    <source>
        <dbReference type="ARBA" id="ARBA00022989"/>
    </source>
</evidence>
<comment type="caution">
    <text evidence="5">The sequence shown here is derived from an EMBL/GenBank/DDBJ whole genome shotgun (WGS) entry which is preliminary data.</text>
</comment>
<dbReference type="Proteomes" id="UP000007151">
    <property type="component" value="Unassembled WGS sequence"/>
</dbReference>
<dbReference type="PANTHER" id="PTHR43184">
    <property type="entry name" value="MAJOR FACILITATOR SUPERFAMILY TRANSPORTER 16, ISOFORM B"/>
    <property type="match status" value="1"/>
</dbReference>
<feature type="non-terminal residue" evidence="5">
    <location>
        <position position="174"/>
    </location>
</feature>